<evidence type="ECO:0000256" key="1">
    <source>
        <dbReference type="ARBA" id="ARBA00001650"/>
    </source>
</evidence>
<dbReference type="EC" id="3.5.1.52" evidence="5"/>
<dbReference type="InterPro" id="IPR038765">
    <property type="entry name" value="Papain-like_cys_pep_sf"/>
</dbReference>
<evidence type="ECO:0000256" key="8">
    <source>
        <dbReference type="ARBA" id="ARBA00022723"/>
    </source>
</evidence>
<evidence type="ECO:0000256" key="9">
    <source>
        <dbReference type="ARBA" id="ARBA00022833"/>
    </source>
</evidence>
<dbReference type="InterPro" id="IPR008979">
    <property type="entry name" value="Galactose-bd-like_sf"/>
</dbReference>
<dbReference type="SUPFAM" id="SSF54001">
    <property type="entry name" value="Cysteine proteinases"/>
    <property type="match status" value="1"/>
</dbReference>
<keyword evidence="8" id="KW-0479">Metal-binding</keyword>
<dbReference type="GO" id="GO:0005634">
    <property type="term" value="C:nucleus"/>
    <property type="evidence" value="ECO:0007669"/>
    <property type="project" value="TreeGrafter"/>
</dbReference>
<dbReference type="PANTHER" id="PTHR12143:SF19">
    <property type="entry name" value="PEPTIDE-N(4)-(N-ACETYL-BETA-GLUCOSAMINYL)ASPARAGINE AMIDASE"/>
    <property type="match status" value="1"/>
</dbReference>
<evidence type="ECO:0000256" key="5">
    <source>
        <dbReference type="ARBA" id="ARBA00012158"/>
    </source>
</evidence>
<dbReference type="GO" id="GO:0006516">
    <property type="term" value="P:glycoprotein catabolic process"/>
    <property type="evidence" value="ECO:0007669"/>
    <property type="project" value="TreeGrafter"/>
</dbReference>
<evidence type="ECO:0000259" key="11">
    <source>
        <dbReference type="SMART" id="SM00460"/>
    </source>
</evidence>
<dbReference type="GO" id="GO:0046872">
    <property type="term" value="F:metal ion binding"/>
    <property type="evidence" value="ECO:0007669"/>
    <property type="project" value="UniProtKB-KW"/>
</dbReference>
<reference evidence="12" key="1">
    <citation type="submission" date="2021-01" db="EMBL/GenBank/DDBJ databases">
        <authorList>
            <person name="Corre E."/>
            <person name="Pelletier E."/>
            <person name="Niang G."/>
            <person name="Scheremetjew M."/>
            <person name="Finn R."/>
            <person name="Kale V."/>
            <person name="Holt S."/>
            <person name="Cochrane G."/>
            <person name="Meng A."/>
            <person name="Brown T."/>
            <person name="Cohen L."/>
        </authorList>
    </citation>
    <scope>NUCLEOTIDE SEQUENCE</scope>
    <source>
        <strain evidence="12">CCMP1897</strain>
    </source>
</reference>
<protein>
    <recommendedName>
        <fullName evidence="6">Peptide-N(4)-(N-acetyl-beta-glucosaminyl)asparagine amidase</fullName>
        <ecNumber evidence="5">3.5.1.52</ecNumber>
    </recommendedName>
    <alternativeName>
        <fullName evidence="10">Peptide:N-glycanase</fullName>
    </alternativeName>
</protein>
<dbReference type="GO" id="GO:0000224">
    <property type="term" value="F:peptide-N4-(N-acetyl-beta-glucosaminyl)asparagine amidase activity"/>
    <property type="evidence" value="ECO:0007669"/>
    <property type="project" value="UniProtKB-EC"/>
</dbReference>
<dbReference type="PANTHER" id="PTHR12143">
    <property type="entry name" value="PEPTIDE N-GLYCANASE PNGASE -RELATED"/>
    <property type="match status" value="1"/>
</dbReference>
<dbReference type="SUPFAM" id="SSF49785">
    <property type="entry name" value="Galactose-binding domain-like"/>
    <property type="match status" value="1"/>
</dbReference>
<evidence type="ECO:0000313" key="12">
    <source>
        <dbReference type="EMBL" id="CAE0606806.1"/>
    </source>
</evidence>
<feature type="domain" description="Transglutaminase-like" evidence="11">
    <location>
        <begin position="124"/>
        <end position="179"/>
    </location>
</feature>
<evidence type="ECO:0000256" key="10">
    <source>
        <dbReference type="ARBA" id="ARBA00032901"/>
    </source>
</evidence>
<dbReference type="SMART" id="SM00460">
    <property type="entry name" value="TGc"/>
    <property type="match status" value="1"/>
</dbReference>
<dbReference type="EMBL" id="HBIS01000725">
    <property type="protein sequence ID" value="CAE0606806.1"/>
    <property type="molecule type" value="Transcribed_RNA"/>
</dbReference>
<gene>
    <name evidence="12" type="ORF">PSAL00342_LOCUS622</name>
</gene>
<comment type="subcellular location">
    <subcellularLocation>
        <location evidence="3">Cytoplasm</location>
    </subcellularLocation>
</comment>
<keyword evidence="7" id="KW-0963">Cytoplasm</keyword>
<dbReference type="InterPro" id="IPR050883">
    <property type="entry name" value="PNGase"/>
</dbReference>
<dbReference type="SUPFAM" id="SSF143503">
    <property type="entry name" value="PUG domain-like"/>
    <property type="match status" value="1"/>
</dbReference>
<evidence type="ECO:0000256" key="6">
    <source>
        <dbReference type="ARBA" id="ARBA00018546"/>
    </source>
</evidence>
<keyword evidence="9" id="KW-0862">Zinc</keyword>
<dbReference type="InterPro" id="IPR036339">
    <property type="entry name" value="PUB-like_dom_sf"/>
</dbReference>
<comment type="similarity">
    <text evidence="4">Belongs to the transglutaminase-like superfamily. PNGase family.</text>
</comment>
<dbReference type="Gene3D" id="1.20.58.2190">
    <property type="match status" value="1"/>
</dbReference>
<name>A0A7S3U9I2_9CHLO</name>
<dbReference type="InterPro" id="IPR002931">
    <property type="entry name" value="Transglutaminase-like"/>
</dbReference>
<proteinExistence type="inferred from homology"/>
<evidence type="ECO:0000256" key="2">
    <source>
        <dbReference type="ARBA" id="ARBA00001947"/>
    </source>
</evidence>
<comment type="cofactor">
    <cofactor evidence="2">
        <name>Zn(2+)</name>
        <dbReference type="ChEBI" id="CHEBI:29105"/>
    </cofactor>
</comment>
<comment type="catalytic activity">
    <reaction evidence="1">
        <text>Hydrolysis of an N(4)-(acetyl-beta-D-glucosaminyl)asparagine residue in which the glucosamine residue may be further glycosylated, to yield a (substituted) N-acetyl-beta-D-glucosaminylamine and a peptide containing an aspartate residue.</text>
        <dbReference type="EC" id="3.5.1.52"/>
    </reaction>
</comment>
<dbReference type="Gene3D" id="2.60.120.260">
    <property type="entry name" value="Galactose-binding domain-like"/>
    <property type="match status" value="1"/>
</dbReference>
<evidence type="ECO:0000256" key="3">
    <source>
        <dbReference type="ARBA" id="ARBA00004496"/>
    </source>
</evidence>
<accession>A0A7S3U9I2</accession>
<dbReference type="GO" id="GO:0005829">
    <property type="term" value="C:cytosol"/>
    <property type="evidence" value="ECO:0007669"/>
    <property type="project" value="TreeGrafter"/>
</dbReference>
<dbReference type="CDD" id="cd09212">
    <property type="entry name" value="PUB"/>
    <property type="match status" value="1"/>
</dbReference>
<organism evidence="12">
    <name type="scientific">Picocystis salinarum</name>
    <dbReference type="NCBI Taxonomy" id="88271"/>
    <lineage>
        <taxon>Eukaryota</taxon>
        <taxon>Viridiplantae</taxon>
        <taxon>Chlorophyta</taxon>
        <taxon>Picocystophyceae</taxon>
        <taxon>Picocystales</taxon>
        <taxon>Picocystaceae</taxon>
        <taxon>Picocystis</taxon>
    </lineage>
</organism>
<dbReference type="AlphaFoldDB" id="A0A7S3U9I2"/>
<evidence type="ECO:0000256" key="4">
    <source>
        <dbReference type="ARBA" id="ARBA00009390"/>
    </source>
</evidence>
<sequence length="617" mass="69847">MDASIRGGVALACALERASATSMAKQKIPLTRLRSRAARMAKRGDAQDEEEALLRQLLAWFKREFFAWIDRPTCEACEGSTNVLGIATPNVEEARRGASRTEVYVCTQCNSQVRFPRYTDAETLLETRKGRCGEWAQAFALCCRSLGFETRWVRDWSDHVWTECYLSRQERWVHCDACENALDRPWMYEKGWKKEVQYVLGFAKDGVQDVTRRYTQQWEMVKQRRNLCTEDWLQEEIQRWNSKLREKLSVERKKILQDRDGKERMELLEGKFCSPDDASASGRTSGSLQWRTSRGEAGDLQEVPVCDECLDDLLPGRVQGGVVVGSGQKEPDETYDQLFDGDPQTKWLDFGGVGSKGAWVRYRLPEKSALVIEYHMTSANDFPERDPKDWELKGSADGGVTWKTLDRRNNVQFSKRQQRKVFAIKNPCSCNAFQLDVHTVADKSKANCLQIACLDLIEQPDSAVREALSELEKLDWQANVSALTTLQRIIGNLAKAPHCERYKCLRVANPKVRPLLNCPACRNILRTAGFVQGNGEDAEYMLALSPHVDVLRQVEQGIASILEHPAGETPSQTPSHIKTAFEKLLSEEFDRLMAANPDENPNTAAIAALKNVAGQLE</sequence>
<dbReference type="Gene3D" id="3.10.620.30">
    <property type="match status" value="1"/>
</dbReference>
<dbReference type="Gene3D" id="2.20.25.10">
    <property type="match status" value="1"/>
</dbReference>
<evidence type="ECO:0000256" key="7">
    <source>
        <dbReference type="ARBA" id="ARBA00022490"/>
    </source>
</evidence>
<dbReference type="Pfam" id="PF01841">
    <property type="entry name" value="Transglut_core"/>
    <property type="match status" value="1"/>
</dbReference>